<dbReference type="GeneID" id="68095232"/>
<dbReference type="AlphaFoldDB" id="A0AA88GV11"/>
<comment type="caution">
    <text evidence="1">The sequence shown here is derived from an EMBL/GenBank/DDBJ whole genome shotgun (WGS) entry which is preliminary data.</text>
</comment>
<keyword evidence="2" id="KW-1185">Reference proteome</keyword>
<gene>
    <name evidence="1" type="ORF">C9374_002777</name>
</gene>
<organism evidence="1 2">
    <name type="scientific">Naegleria lovaniensis</name>
    <name type="common">Amoeba</name>
    <dbReference type="NCBI Taxonomy" id="51637"/>
    <lineage>
        <taxon>Eukaryota</taxon>
        <taxon>Discoba</taxon>
        <taxon>Heterolobosea</taxon>
        <taxon>Tetramitia</taxon>
        <taxon>Eutetramitia</taxon>
        <taxon>Vahlkampfiidae</taxon>
        <taxon>Naegleria</taxon>
    </lineage>
</organism>
<evidence type="ECO:0000313" key="1">
    <source>
        <dbReference type="EMBL" id="KAG2386331.1"/>
    </source>
</evidence>
<dbReference type="Proteomes" id="UP000816034">
    <property type="component" value="Unassembled WGS sequence"/>
</dbReference>
<dbReference type="EMBL" id="PYSW02000016">
    <property type="protein sequence ID" value="KAG2386331.1"/>
    <property type="molecule type" value="Genomic_DNA"/>
</dbReference>
<name>A0AA88GV11_NAELO</name>
<protein>
    <submittedName>
        <fullName evidence="1">Uncharacterized protein</fullName>
    </submittedName>
</protein>
<proteinExistence type="predicted"/>
<reference evidence="1 2" key="1">
    <citation type="journal article" date="2018" name="BMC Genomics">
        <title>The genome of Naegleria lovaniensis, the basis for a comparative approach to unravel pathogenicity factors of the human pathogenic amoeba N. fowleri.</title>
        <authorList>
            <person name="Liechti N."/>
            <person name="Schurch N."/>
            <person name="Bruggmann R."/>
            <person name="Wittwer M."/>
        </authorList>
    </citation>
    <scope>NUCLEOTIDE SEQUENCE [LARGE SCALE GENOMIC DNA]</scope>
    <source>
        <strain evidence="1 2">ATCC 30569</strain>
    </source>
</reference>
<sequence>MLNPPSFTSRAHHHVTQGVVTHSNPMVTQALGMWQQPPLHDERENEVGTSFNNPILLLEESVEELQYQELFQQTSNVRRYNAVGTRYNPIAIDDELTLPTKK</sequence>
<accession>A0AA88GV11</accession>
<dbReference type="RefSeq" id="XP_044550323.1">
    <property type="nucleotide sequence ID" value="XM_044692231.1"/>
</dbReference>
<evidence type="ECO:0000313" key="2">
    <source>
        <dbReference type="Proteomes" id="UP000816034"/>
    </source>
</evidence>